<dbReference type="EMBL" id="DSVQ01000010">
    <property type="protein sequence ID" value="HGT38596.1"/>
    <property type="molecule type" value="Genomic_DNA"/>
</dbReference>
<keyword evidence="1" id="KW-0812">Transmembrane</keyword>
<comment type="caution">
    <text evidence="2">The sequence shown here is derived from an EMBL/GenBank/DDBJ whole genome shotgun (WGS) entry which is preliminary data.</text>
</comment>
<name>A0A7C4LK56_9PLAN</name>
<evidence type="ECO:0000313" key="2">
    <source>
        <dbReference type="EMBL" id="HGT38596.1"/>
    </source>
</evidence>
<evidence type="ECO:0000256" key="1">
    <source>
        <dbReference type="SAM" id="Phobius"/>
    </source>
</evidence>
<sequence>MLRASAFAAGLFIALWGAAFLMVDKIVLFNPPDEDRAGFRGMLAKEQVEQEVRPVIDPADWTAFTLMSIGSVTMLYSIALPKKSS</sequence>
<protein>
    <recommendedName>
        <fullName evidence="3">DUF4149 domain-containing protein</fullName>
    </recommendedName>
</protein>
<gene>
    <name evidence="2" type="ORF">ENS64_04950</name>
</gene>
<reference evidence="2" key="1">
    <citation type="journal article" date="2020" name="mSystems">
        <title>Genome- and Community-Level Interaction Insights into Carbon Utilization and Element Cycling Functions of Hydrothermarchaeota in Hydrothermal Sediment.</title>
        <authorList>
            <person name="Zhou Z."/>
            <person name="Liu Y."/>
            <person name="Xu W."/>
            <person name="Pan J."/>
            <person name="Luo Z.H."/>
            <person name="Li M."/>
        </authorList>
    </citation>
    <scope>NUCLEOTIDE SEQUENCE [LARGE SCALE GENOMIC DNA]</scope>
    <source>
        <strain evidence="2">SpSt-508</strain>
    </source>
</reference>
<evidence type="ECO:0008006" key="3">
    <source>
        <dbReference type="Google" id="ProtNLM"/>
    </source>
</evidence>
<proteinExistence type="predicted"/>
<keyword evidence="1" id="KW-1133">Transmembrane helix</keyword>
<feature type="transmembrane region" description="Helical" evidence="1">
    <location>
        <begin position="61"/>
        <end position="80"/>
    </location>
</feature>
<keyword evidence="1" id="KW-0472">Membrane</keyword>
<dbReference type="AlphaFoldDB" id="A0A7C4LK56"/>
<organism evidence="2">
    <name type="scientific">Schlesneria paludicola</name>
    <dbReference type="NCBI Taxonomy" id="360056"/>
    <lineage>
        <taxon>Bacteria</taxon>
        <taxon>Pseudomonadati</taxon>
        <taxon>Planctomycetota</taxon>
        <taxon>Planctomycetia</taxon>
        <taxon>Planctomycetales</taxon>
        <taxon>Planctomycetaceae</taxon>
        <taxon>Schlesneria</taxon>
    </lineage>
</organism>
<accession>A0A7C4LK56</accession>